<gene>
    <name evidence="2" type="ORF">LCGC14_0830730</name>
</gene>
<dbReference type="AlphaFoldDB" id="A0A0F9SNA8"/>
<keyword evidence="1" id="KW-1133">Transmembrane helix</keyword>
<evidence type="ECO:0000256" key="1">
    <source>
        <dbReference type="SAM" id="Phobius"/>
    </source>
</evidence>
<protein>
    <submittedName>
        <fullName evidence="2">Uncharacterized protein</fullName>
    </submittedName>
</protein>
<comment type="caution">
    <text evidence="2">The sequence shown here is derived from an EMBL/GenBank/DDBJ whole genome shotgun (WGS) entry which is preliminary data.</text>
</comment>
<feature type="transmembrane region" description="Helical" evidence="1">
    <location>
        <begin position="41"/>
        <end position="62"/>
    </location>
</feature>
<feature type="transmembrane region" description="Helical" evidence="1">
    <location>
        <begin position="16"/>
        <end position="35"/>
    </location>
</feature>
<keyword evidence="1" id="KW-0472">Membrane</keyword>
<organism evidence="2">
    <name type="scientific">marine sediment metagenome</name>
    <dbReference type="NCBI Taxonomy" id="412755"/>
    <lineage>
        <taxon>unclassified sequences</taxon>
        <taxon>metagenomes</taxon>
        <taxon>ecological metagenomes</taxon>
    </lineage>
</organism>
<name>A0A0F9SNA8_9ZZZZ</name>
<keyword evidence="1" id="KW-0812">Transmembrane</keyword>
<reference evidence="2" key="1">
    <citation type="journal article" date="2015" name="Nature">
        <title>Complex archaea that bridge the gap between prokaryotes and eukaryotes.</title>
        <authorList>
            <person name="Spang A."/>
            <person name="Saw J.H."/>
            <person name="Jorgensen S.L."/>
            <person name="Zaremba-Niedzwiedzka K."/>
            <person name="Martijn J."/>
            <person name="Lind A.E."/>
            <person name="van Eijk R."/>
            <person name="Schleper C."/>
            <person name="Guy L."/>
            <person name="Ettema T.J."/>
        </authorList>
    </citation>
    <scope>NUCLEOTIDE SEQUENCE</scope>
</reference>
<evidence type="ECO:0000313" key="2">
    <source>
        <dbReference type="EMBL" id="KKN30768.1"/>
    </source>
</evidence>
<proteinExistence type="predicted"/>
<accession>A0A0F9SNA8</accession>
<dbReference type="EMBL" id="LAZR01002382">
    <property type="protein sequence ID" value="KKN30768.1"/>
    <property type="molecule type" value="Genomic_DNA"/>
</dbReference>
<sequence>MVDSILKLLRGSTRPLALVAFIAANLGLLYLGVFMEGAREYIFQAVAIIEGPTLLVLGFWFAERKRPEPLADPDGLKPPPDIAL</sequence>